<organism evidence="1">
    <name type="scientific">Rhizophora mucronata</name>
    <name type="common">Asiatic mangrove</name>
    <dbReference type="NCBI Taxonomy" id="61149"/>
    <lineage>
        <taxon>Eukaryota</taxon>
        <taxon>Viridiplantae</taxon>
        <taxon>Streptophyta</taxon>
        <taxon>Embryophyta</taxon>
        <taxon>Tracheophyta</taxon>
        <taxon>Spermatophyta</taxon>
        <taxon>Magnoliopsida</taxon>
        <taxon>eudicotyledons</taxon>
        <taxon>Gunneridae</taxon>
        <taxon>Pentapetalae</taxon>
        <taxon>rosids</taxon>
        <taxon>fabids</taxon>
        <taxon>Malpighiales</taxon>
        <taxon>Rhizophoraceae</taxon>
        <taxon>Rhizophora</taxon>
    </lineage>
</organism>
<proteinExistence type="predicted"/>
<reference evidence="1" key="1">
    <citation type="submission" date="2018-02" db="EMBL/GenBank/DDBJ databases">
        <title>Rhizophora mucronata_Transcriptome.</title>
        <authorList>
            <person name="Meera S.P."/>
            <person name="Sreeshan A."/>
            <person name="Augustine A."/>
        </authorList>
    </citation>
    <scope>NUCLEOTIDE SEQUENCE</scope>
    <source>
        <tissue evidence="1">Leaf</tissue>
    </source>
</reference>
<protein>
    <submittedName>
        <fullName evidence="1">Uncharacterized protein</fullName>
    </submittedName>
</protein>
<dbReference type="EMBL" id="GGEC01003610">
    <property type="protein sequence ID" value="MBW84093.1"/>
    <property type="molecule type" value="Transcribed_RNA"/>
</dbReference>
<sequence>MIFRGKICTTHDCKVNMIVSFLLKEAMADTLGLDHFY</sequence>
<evidence type="ECO:0000313" key="1">
    <source>
        <dbReference type="EMBL" id="MBW84093.1"/>
    </source>
</evidence>
<dbReference type="AlphaFoldDB" id="A0A2P2IS92"/>
<accession>A0A2P2IS92</accession>
<name>A0A2P2IS92_RHIMU</name>